<reference evidence="1 3" key="1">
    <citation type="submission" date="2018-06" db="EMBL/GenBank/DDBJ databases">
        <authorList>
            <consortium name="Pathogen Informatics"/>
            <person name="Doyle S."/>
        </authorList>
    </citation>
    <scope>NUCLEOTIDE SEQUENCE [LARGE SCALE GENOMIC DNA]</scope>
    <source>
        <strain evidence="1 3">NCTC7928</strain>
    </source>
</reference>
<organism evidence="1 3">
    <name type="scientific">Escherichia coli</name>
    <dbReference type="NCBI Taxonomy" id="562"/>
    <lineage>
        <taxon>Bacteria</taxon>
        <taxon>Pseudomonadati</taxon>
        <taxon>Pseudomonadota</taxon>
        <taxon>Gammaproteobacteria</taxon>
        <taxon>Enterobacterales</taxon>
        <taxon>Enterobacteriaceae</taxon>
        <taxon>Escherichia</taxon>
    </lineage>
</organism>
<name>A0A376LSB6_ECOLX</name>
<gene>
    <name evidence="1" type="ORF">NCTC7928_07067</name>
    <name evidence="2" type="ORF">V9Z47_12720</name>
</gene>
<accession>A0A376LSB6</accession>
<dbReference type="AlphaFoldDB" id="A0A376LSB6"/>
<sequence length="83" mass="9295">MSASNKPYKIRCKGEYPGFTIGCEYLGHIGYGPFGELGMNTMDDDGDSRTLDLDSDDFEYIPPVTYRAVDDFLAEHEDEGDDD</sequence>
<protein>
    <submittedName>
        <fullName evidence="1">Uncharacterized protein</fullName>
    </submittedName>
</protein>
<dbReference type="EMBL" id="CP146670">
    <property type="protein sequence ID" value="WWX73801.1"/>
    <property type="molecule type" value="Genomic_DNA"/>
</dbReference>
<proteinExistence type="predicted"/>
<dbReference type="Proteomes" id="UP000254877">
    <property type="component" value="Unassembled WGS sequence"/>
</dbReference>
<evidence type="ECO:0000313" key="2">
    <source>
        <dbReference type="EMBL" id="WWX73801.1"/>
    </source>
</evidence>
<reference evidence="2" key="2">
    <citation type="submission" date="2024-03" db="EMBL/GenBank/DDBJ databases">
        <title>Epithelial relay of microbial signals coordinates intestinal macrophage supported barrier repair.</title>
        <authorList>
            <person name="Tsai M.T."/>
        </authorList>
    </citation>
    <scope>NUCLEOTIDE SEQUENCE</scope>
    <source>
        <strain evidence="2">MS 21-1</strain>
    </source>
</reference>
<evidence type="ECO:0000313" key="3">
    <source>
        <dbReference type="Proteomes" id="UP000254877"/>
    </source>
</evidence>
<dbReference type="Proteomes" id="UP001383096">
    <property type="component" value="Chromosome"/>
</dbReference>
<dbReference type="RefSeq" id="WP_001276578.1">
    <property type="nucleotide sequence ID" value="NZ_CP146670.1"/>
</dbReference>
<evidence type="ECO:0000313" key="1">
    <source>
        <dbReference type="EMBL" id="STF46265.1"/>
    </source>
</evidence>
<dbReference type="EMBL" id="UGAB01000002">
    <property type="protein sequence ID" value="STF46265.1"/>
    <property type="molecule type" value="Genomic_DNA"/>
</dbReference>